<name>A0A392SQ80_9FABA</name>
<dbReference type="AlphaFoldDB" id="A0A392SQ80"/>
<keyword evidence="3" id="KW-1185">Reference proteome</keyword>
<dbReference type="EMBL" id="LXQA010418498">
    <property type="protein sequence ID" value="MCI50572.1"/>
    <property type="molecule type" value="Genomic_DNA"/>
</dbReference>
<proteinExistence type="predicted"/>
<organism evidence="2 3">
    <name type="scientific">Trifolium medium</name>
    <dbReference type="NCBI Taxonomy" id="97028"/>
    <lineage>
        <taxon>Eukaryota</taxon>
        <taxon>Viridiplantae</taxon>
        <taxon>Streptophyta</taxon>
        <taxon>Embryophyta</taxon>
        <taxon>Tracheophyta</taxon>
        <taxon>Spermatophyta</taxon>
        <taxon>Magnoliopsida</taxon>
        <taxon>eudicotyledons</taxon>
        <taxon>Gunneridae</taxon>
        <taxon>Pentapetalae</taxon>
        <taxon>rosids</taxon>
        <taxon>fabids</taxon>
        <taxon>Fabales</taxon>
        <taxon>Fabaceae</taxon>
        <taxon>Papilionoideae</taxon>
        <taxon>50 kb inversion clade</taxon>
        <taxon>NPAAA clade</taxon>
        <taxon>Hologalegina</taxon>
        <taxon>IRL clade</taxon>
        <taxon>Trifolieae</taxon>
        <taxon>Trifolium</taxon>
    </lineage>
</organism>
<evidence type="ECO:0000256" key="1">
    <source>
        <dbReference type="SAM" id="Phobius"/>
    </source>
</evidence>
<protein>
    <submittedName>
        <fullName evidence="2">Uncharacterized protein</fullName>
    </submittedName>
</protein>
<dbReference type="Proteomes" id="UP000265520">
    <property type="component" value="Unassembled WGS sequence"/>
</dbReference>
<keyword evidence="1" id="KW-0812">Transmembrane</keyword>
<evidence type="ECO:0000313" key="2">
    <source>
        <dbReference type="EMBL" id="MCI50572.1"/>
    </source>
</evidence>
<evidence type="ECO:0000313" key="3">
    <source>
        <dbReference type="Proteomes" id="UP000265520"/>
    </source>
</evidence>
<keyword evidence="1" id="KW-1133">Transmembrane helix</keyword>
<comment type="caution">
    <text evidence="2">The sequence shown here is derived from an EMBL/GenBank/DDBJ whole genome shotgun (WGS) entry which is preliminary data.</text>
</comment>
<sequence>MLRSVGLKRQDCLYSGTGFLSVYVPVTVLGWFYSKELLCLLLVQEAVGKWIWFRVGG</sequence>
<keyword evidence="1" id="KW-0472">Membrane</keyword>
<reference evidence="2 3" key="1">
    <citation type="journal article" date="2018" name="Front. Plant Sci.">
        <title>Red Clover (Trifolium pratense) and Zigzag Clover (T. medium) - A Picture of Genomic Similarities and Differences.</title>
        <authorList>
            <person name="Dluhosova J."/>
            <person name="Istvanek J."/>
            <person name="Nedelnik J."/>
            <person name="Repkova J."/>
        </authorList>
    </citation>
    <scope>NUCLEOTIDE SEQUENCE [LARGE SCALE GENOMIC DNA]</scope>
    <source>
        <strain evidence="3">cv. 10/8</strain>
        <tissue evidence="2">Leaf</tissue>
    </source>
</reference>
<feature type="transmembrane region" description="Helical" evidence="1">
    <location>
        <begin position="12"/>
        <end position="33"/>
    </location>
</feature>
<accession>A0A392SQ80</accession>